<proteinExistence type="predicted"/>
<evidence type="ECO:0000313" key="2">
    <source>
        <dbReference type="EMBL" id="SIO07527.1"/>
    </source>
</evidence>
<evidence type="ECO:0000313" key="3">
    <source>
        <dbReference type="Proteomes" id="UP000185221"/>
    </source>
</evidence>
<accession>A0A1N6GJ18</accession>
<gene>
    <name evidence="2" type="ORF">SAMN05444394_3291</name>
</gene>
<name>A0A1N6GJ18_9BACT</name>
<keyword evidence="3" id="KW-1185">Reference proteome</keyword>
<dbReference type="AlphaFoldDB" id="A0A1N6GJ18"/>
<feature type="region of interest" description="Disordered" evidence="1">
    <location>
        <begin position="29"/>
        <end position="58"/>
    </location>
</feature>
<reference evidence="3" key="1">
    <citation type="submission" date="2016-11" db="EMBL/GenBank/DDBJ databases">
        <authorList>
            <person name="Varghese N."/>
            <person name="Submissions S."/>
        </authorList>
    </citation>
    <scope>NUCLEOTIDE SEQUENCE [LARGE SCALE GENOMIC DNA]</scope>
    <source>
        <strain evidence="3">DSM 15292</strain>
    </source>
</reference>
<dbReference type="Proteomes" id="UP000185221">
    <property type="component" value="Unassembled WGS sequence"/>
</dbReference>
<dbReference type="EMBL" id="FSRC01000002">
    <property type="protein sequence ID" value="SIO07527.1"/>
    <property type="molecule type" value="Genomic_DNA"/>
</dbReference>
<dbReference type="STRING" id="226505.SAMN05444394_3291"/>
<organism evidence="2 3">
    <name type="scientific">Algoriphagus halophilus</name>
    <dbReference type="NCBI Taxonomy" id="226505"/>
    <lineage>
        <taxon>Bacteria</taxon>
        <taxon>Pseudomonadati</taxon>
        <taxon>Bacteroidota</taxon>
        <taxon>Cytophagia</taxon>
        <taxon>Cytophagales</taxon>
        <taxon>Cyclobacteriaceae</taxon>
        <taxon>Algoriphagus</taxon>
    </lineage>
</organism>
<protein>
    <submittedName>
        <fullName evidence="2">Uncharacterized protein</fullName>
    </submittedName>
</protein>
<dbReference type="RefSeq" id="WP_159439235.1">
    <property type="nucleotide sequence ID" value="NZ_FSRC01000002.1"/>
</dbReference>
<sequence>MRKKVRKKPDQEIEKEEVVVVVNEKEKPQVKMTPVEEEQEPMTPLAAASPMKTKVEKN</sequence>
<evidence type="ECO:0000256" key="1">
    <source>
        <dbReference type="SAM" id="MobiDB-lite"/>
    </source>
</evidence>